<organism evidence="1">
    <name type="scientific">Sarcoptes scabiei</name>
    <name type="common">Itch mite</name>
    <name type="synonym">Acarus scabiei</name>
    <dbReference type="NCBI Taxonomy" id="52283"/>
    <lineage>
        <taxon>Eukaryota</taxon>
        <taxon>Metazoa</taxon>
        <taxon>Ecdysozoa</taxon>
        <taxon>Arthropoda</taxon>
        <taxon>Chelicerata</taxon>
        <taxon>Arachnida</taxon>
        <taxon>Acari</taxon>
        <taxon>Acariformes</taxon>
        <taxon>Sarcoptiformes</taxon>
        <taxon>Astigmata</taxon>
        <taxon>Psoroptidia</taxon>
        <taxon>Sarcoptoidea</taxon>
        <taxon>Sarcoptidae</taxon>
        <taxon>Sarcoptinae</taxon>
        <taxon>Sarcoptes</taxon>
    </lineage>
</organism>
<gene>
    <name evidence="1" type="ORF">SSS_2917</name>
</gene>
<protein>
    <submittedName>
        <fullName evidence="1 2">Uncharacterized protein</fullName>
    </submittedName>
</protein>
<accession>A0A834R737</accession>
<sequence>MNYQESFPYLVPVWHALSNQYLKNEGINMLDPNFEIEFGGIGVFNEKCCKKYRKLPYEIKRSSLPFFIDDPVRLPSKYSSINCLAFDSDHKLLISSNDDRLYAFDLDVNRELFDNDSNRSNEHFFAFEQKTSDNPFGYYTKNIYQDKYLPDQCIFNLKTFQTGPDLELMLQYRKSLHVLKFHPNRTNAKKIEVKAVLDVANHFVPREESAIDYWDRNPIFVEQFLTCFANDPCVYVYDIETQTSKIKNSSPVEMNNAIDARDMIINLEFMKNLNPFIYLYGTHRNISLGDLREKISSNRYDSVHLVGSENFLHFKHFELFHSFLVNPLERHQFITVSDFNINVFDIRYPNKNLIQCRHMINDQLVNRLVARSFYENSSKQSLLLLASNGIKSCLLSFDCKQSIQPCLQHVPFYVDSFKGINKYYAIDSERNYVRGIQILTNGKQCIPYGERYENFFSVAFLLNNGNLYMQDFWTKKSLDHENQSQNYSFNSDKQSYLNRFIYENDSGNPIYLNRNFEAIDKKYIKTILEYIDQKKAVTVSTTNDSDINILICKECSAKTEKAIDNDCSRMNSINFCLCLRSIENDCVEELSLLNMESEITNVLSTKDSKVLDGQVKFRDDDPIDFDLIRKNWHGVESNSSKSVRELCRPLTQKLFDVWCEEKAEFENTEEKSH</sequence>
<evidence type="ECO:0000313" key="3">
    <source>
        <dbReference type="Proteomes" id="UP000070412"/>
    </source>
</evidence>
<name>A0A834R737_SARSC</name>
<dbReference type="OrthoDB" id="6495068at2759"/>
<reference evidence="3" key="1">
    <citation type="journal article" date="2020" name="PLoS Negl. Trop. Dis.">
        <title>High-quality nuclear genome for Sarcoptes scabiei-A critical resource for a neglected parasite.</title>
        <authorList>
            <person name="Korhonen P.K."/>
            <person name="Gasser R.B."/>
            <person name="Ma G."/>
            <person name="Wang T."/>
            <person name="Stroehlein A.J."/>
            <person name="Young N.D."/>
            <person name="Ang C.S."/>
            <person name="Fernando D.D."/>
            <person name="Lu H.C."/>
            <person name="Taylor S."/>
            <person name="Reynolds S.L."/>
            <person name="Mofiz E."/>
            <person name="Najaraj S.H."/>
            <person name="Gowda H."/>
            <person name="Madugundu A."/>
            <person name="Renuse S."/>
            <person name="Holt D."/>
            <person name="Pandey A."/>
            <person name="Papenfuss A.T."/>
            <person name="Fischer K."/>
        </authorList>
    </citation>
    <scope>NUCLEOTIDE SEQUENCE [LARGE SCALE GENOMIC DNA]</scope>
</reference>
<dbReference type="SUPFAM" id="SSF50978">
    <property type="entry name" value="WD40 repeat-like"/>
    <property type="match status" value="1"/>
</dbReference>
<dbReference type="AlphaFoldDB" id="A0A834R737"/>
<evidence type="ECO:0000313" key="2">
    <source>
        <dbReference type="EnsemblMetazoa" id="KAF7490865.1"/>
    </source>
</evidence>
<dbReference type="InterPro" id="IPR036322">
    <property type="entry name" value="WD40_repeat_dom_sf"/>
</dbReference>
<reference evidence="1" key="2">
    <citation type="submission" date="2020-01" db="EMBL/GenBank/DDBJ databases">
        <authorList>
            <person name="Korhonen P.K.K."/>
            <person name="Guangxu M.G."/>
            <person name="Wang T.W."/>
            <person name="Stroehlein A.J.S."/>
            <person name="Young N.D."/>
            <person name="Ang C.-S.A."/>
            <person name="Fernando D.W.F."/>
            <person name="Lu H.L."/>
            <person name="Taylor S.T."/>
            <person name="Ehtesham M.E.M."/>
            <person name="Najaraj S.H.N."/>
            <person name="Harsha G.H.G."/>
            <person name="Madugundu A.M."/>
            <person name="Renuse S.R."/>
            <person name="Holt D.H."/>
            <person name="Pandey A.P."/>
            <person name="Papenfuss A.P."/>
            <person name="Gasser R.B.G."/>
            <person name="Fischer K.F."/>
        </authorList>
    </citation>
    <scope>NUCLEOTIDE SEQUENCE</scope>
    <source>
        <strain evidence="1">SSS_KF_BRIS2020</strain>
    </source>
</reference>
<dbReference type="EMBL" id="WVUK01000062">
    <property type="protein sequence ID" value="KAF7490865.1"/>
    <property type="molecule type" value="Genomic_DNA"/>
</dbReference>
<evidence type="ECO:0000313" key="1">
    <source>
        <dbReference type="EMBL" id="KAF7490865.1"/>
    </source>
</evidence>
<keyword evidence="3" id="KW-1185">Reference proteome</keyword>
<dbReference type="Proteomes" id="UP000070412">
    <property type="component" value="Unassembled WGS sequence"/>
</dbReference>
<dbReference type="EnsemblMetazoa" id="SSS_2917s_mrna">
    <property type="protein sequence ID" value="KAF7490865.1"/>
    <property type="gene ID" value="SSS_2917"/>
</dbReference>
<proteinExistence type="predicted"/>
<reference evidence="2" key="3">
    <citation type="submission" date="2022-06" db="UniProtKB">
        <authorList>
            <consortium name="EnsemblMetazoa"/>
        </authorList>
    </citation>
    <scope>IDENTIFICATION</scope>
</reference>